<organism evidence="2 3">
    <name type="scientific">Acetobacter conturbans</name>
    <dbReference type="NCBI Taxonomy" id="1737472"/>
    <lineage>
        <taxon>Bacteria</taxon>
        <taxon>Pseudomonadati</taxon>
        <taxon>Pseudomonadota</taxon>
        <taxon>Alphaproteobacteria</taxon>
        <taxon>Acetobacterales</taxon>
        <taxon>Acetobacteraceae</taxon>
        <taxon>Acetobacter</taxon>
    </lineage>
</organism>
<gene>
    <name evidence="2" type="ORF">GOB81_04475</name>
</gene>
<evidence type="ECO:0000313" key="2">
    <source>
        <dbReference type="EMBL" id="NHN87888.1"/>
    </source>
</evidence>
<comment type="caution">
    <text evidence="2">The sequence shown here is derived from an EMBL/GenBank/DDBJ whole genome shotgun (WGS) entry which is preliminary data.</text>
</comment>
<sequence>MKRVFSNFLSFSTVCLLSGCLSVPHPFENRGKGGNGGIATAPTSRLDVPVPSDSALTPEGDKLWASQVTQALLDQSVPAITQPVRRGDWWLRLHTERRGDMIVPLYSVMTPQGEVRATQEGPAVPASSWAMTSPEVLRDASQQGAGQVVSILTGIMAQDMEEDPHSLKHRGARIWFQGVTGAPGDGDVSLARAFTVMFREMKDTIQTSGSDADFVVHTTVHMTDGPPGTRNHPQQNIRIEWRVTDKAGNEVGIATQLHEIPAHSLDGMWGDIAVAAAGEAAGAVEEMITRYSSRDAKPLPDAAKSAAKNKKK</sequence>
<accession>A0ABX0K0Q6</accession>
<dbReference type="PROSITE" id="PS51257">
    <property type="entry name" value="PROKAR_LIPOPROTEIN"/>
    <property type="match status" value="1"/>
</dbReference>
<dbReference type="Proteomes" id="UP000631653">
    <property type="component" value="Unassembled WGS sequence"/>
</dbReference>
<keyword evidence="3" id="KW-1185">Reference proteome</keyword>
<evidence type="ECO:0000313" key="3">
    <source>
        <dbReference type="Proteomes" id="UP000631653"/>
    </source>
</evidence>
<dbReference type="RefSeq" id="WP_173569169.1">
    <property type="nucleotide sequence ID" value="NZ_WOSY01000003.1"/>
</dbReference>
<proteinExistence type="predicted"/>
<protein>
    <recommendedName>
        <fullName evidence="4">Lipoprotein</fullName>
    </recommendedName>
</protein>
<reference evidence="2 3" key="1">
    <citation type="journal article" date="2020" name="Int. J. Syst. Evol. Microbiol.">
        <title>Novel acetic acid bacteria from cider fermentations: Acetobacter conturbans sp. nov. and Acetobacter fallax sp. nov.</title>
        <authorList>
            <person name="Sombolestani A.S."/>
            <person name="Cleenwerck I."/>
            <person name="Cnockaert M."/>
            <person name="Borremans W."/>
            <person name="Wieme A.D."/>
            <person name="De Vuyst L."/>
            <person name="Vandamme P."/>
        </authorList>
    </citation>
    <scope>NUCLEOTIDE SEQUENCE [LARGE SCALE GENOMIC DNA]</scope>
    <source>
        <strain evidence="2 3">LMG 1627</strain>
    </source>
</reference>
<evidence type="ECO:0000256" key="1">
    <source>
        <dbReference type="SAM" id="MobiDB-lite"/>
    </source>
</evidence>
<evidence type="ECO:0008006" key="4">
    <source>
        <dbReference type="Google" id="ProtNLM"/>
    </source>
</evidence>
<name>A0ABX0K0Q6_9PROT</name>
<dbReference type="EMBL" id="WOSY01000003">
    <property type="protein sequence ID" value="NHN87888.1"/>
    <property type="molecule type" value="Genomic_DNA"/>
</dbReference>
<feature type="region of interest" description="Disordered" evidence="1">
    <location>
        <begin position="290"/>
        <end position="312"/>
    </location>
</feature>